<dbReference type="GO" id="GO:0016757">
    <property type="term" value="F:glycosyltransferase activity"/>
    <property type="evidence" value="ECO:0007669"/>
    <property type="project" value="UniProtKB-KW"/>
</dbReference>
<evidence type="ECO:0000259" key="5">
    <source>
        <dbReference type="Pfam" id="PF00535"/>
    </source>
</evidence>
<proteinExistence type="inferred from homology"/>
<gene>
    <name evidence="6" type="ORF">SAMN06309945_1159</name>
</gene>
<evidence type="ECO:0000256" key="1">
    <source>
        <dbReference type="ARBA" id="ARBA00004776"/>
    </source>
</evidence>
<feature type="domain" description="Glycosyltransferase 2-like" evidence="5">
    <location>
        <begin position="31"/>
        <end position="139"/>
    </location>
</feature>
<dbReference type="InterPro" id="IPR029044">
    <property type="entry name" value="Nucleotide-diphossugar_trans"/>
</dbReference>
<dbReference type="PANTHER" id="PTHR43179:SF12">
    <property type="entry name" value="GALACTOFURANOSYLTRANSFERASE GLFT2"/>
    <property type="match status" value="1"/>
</dbReference>
<organism evidence="6 7">
    <name type="scientific">Okibacterium fritillariae</name>
    <dbReference type="NCBI Taxonomy" id="123320"/>
    <lineage>
        <taxon>Bacteria</taxon>
        <taxon>Bacillati</taxon>
        <taxon>Actinomycetota</taxon>
        <taxon>Actinomycetes</taxon>
        <taxon>Micrococcales</taxon>
        <taxon>Microbacteriaceae</taxon>
        <taxon>Okibacterium</taxon>
    </lineage>
</organism>
<evidence type="ECO:0000313" key="6">
    <source>
        <dbReference type="EMBL" id="SKC45741.1"/>
    </source>
</evidence>
<dbReference type="Proteomes" id="UP000190857">
    <property type="component" value="Unassembled WGS sequence"/>
</dbReference>
<keyword evidence="7" id="KW-1185">Reference proteome</keyword>
<dbReference type="STRING" id="123320.SAMN06309945_1159"/>
<keyword evidence="3" id="KW-0328">Glycosyltransferase</keyword>
<name>A0A1T5J332_9MICO</name>
<comment type="pathway">
    <text evidence="1">Cell wall biogenesis; cell wall polysaccharide biosynthesis.</text>
</comment>
<reference evidence="6 7" key="1">
    <citation type="submission" date="2017-02" db="EMBL/GenBank/DDBJ databases">
        <authorList>
            <person name="Peterson S.W."/>
        </authorList>
    </citation>
    <scope>NUCLEOTIDE SEQUENCE [LARGE SCALE GENOMIC DNA]</scope>
    <source>
        <strain evidence="6 7">VKM Ac-2059</strain>
    </source>
</reference>
<evidence type="ECO:0000256" key="4">
    <source>
        <dbReference type="ARBA" id="ARBA00022679"/>
    </source>
</evidence>
<sequence length="303" mass="33816">MPRNQASAGAAQPAGRLPRIGVVVLTQGTRPDDLRRGILSVQRQRDVEVDIVVVGNGWTPTDLPAGARPLALPSNVGIPAGRNAGARAVSGDFIFFLDDDASLPDDDFLLACVRLVTERPEIGLVQPRLDDPTGIPAPLRWIPRSRKGDAHDPSVMFSCLEAAVFLPRAVFDRTGGWAAPFFYAHEGIELAWRVWDQGLIAWYAGDLEANHPVVQPTRHTEYFRLNARNRVWLAKRNLPVPLALVYVGVWTGIQILRWWRKPGDLRAWFRGWAEGWRQNPGGRRALSWRTVLRMTRAGRPPVI</sequence>
<evidence type="ECO:0000256" key="2">
    <source>
        <dbReference type="ARBA" id="ARBA00006739"/>
    </source>
</evidence>
<dbReference type="Pfam" id="PF00535">
    <property type="entry name" value="Glycos_transf_2"/>
    <property type="match status" value="1"/>
</dbReference>
<evidence type="ECO:0000256" key="3">
    <source>
        <dbReference type="ARBA" id="ARBA00022676"/>
    </source>
</evidence>
<dbReference type="EMBL" id="FUZP01000001">
    <property type="protein sequence ID" value="SKC45741.1"/>
    <property type="molecule type" value="Genomic_DNA"/>
</dbReference>
<dbReference type="AlphaFoldDB" id="A0A1T5J332"/>
<dbReference type="OrthoDB" id="5174363at2"/>
<dbReference type="RefSeq" id="WP_079727252.1">
    <property type="nucleotide sequence ID" value="NZ_FUZP01000001.1"/>
</dbReference>
<dbReference type="InterPro" id="IPR001173">
    <property type="entry name" value="Glyco_trans_2-like"/>
</dbReference>
<dbReference type="SUPFAM" id="SSF53448">
    <property type="entry name" value="Nucleotide-diphospho-sugar transferases"/>
    <property type="match status" value="1"/>
</dbReference>
<keyword evidence="4 6" id="KW-0808">Transferase</keyword>
<evidence type="ECO:0000313" key="7">
    <source>
        <dbReference type="Proteomes" id="UP000190857"/>
    </source>
</evidence>
<comment type="similarity">
    <text evidence="2">Belongs to the glycosyltransferase 2 family.</text>
</comment>
<dbReference type="Gene3D" id="3.90.550.10">
    <property type="entry name" value="Spore Coat Polysaccharide Biosynthesis Protein SpsA, Chain A"/>
    <property type="match status" value="1"/>
</dbReference>
<accession>A0A1T5J332</accession>
<protein>
    <submittedName>
        <fullName evidence="6">Glycosyltransferase, GT2 family</fullName>
    </submittedName>
</protein>
<dbReference type="PANTHER" id="PTHR43179">
    <property type="entry name" value="RHAMNOSYLTRANSFERASE WBBL"/>
    <property type="match status" value="1"/>
</dbReference>